<reference evidence="2 3" key="1">
    <citation type="submission" date="2020-06" db="EMBL/GenBank/DDBJ databases">
        <title>The yeast mating-type switching endonuclease HO is a domesticated member of an unorthodox homing genetic element family.</title>
        <authorList>
            <person name="Coughlan A.Y."/>
            <person name="Lombardi L."/>
            <person name="Braun-Galleani S."/>
            <person name="Martos A.R."/>
            <person name="Galeote V."/>
            <person name="Bigey F."/>
            <person name="Dequin S."/>
            <person name="Byrne K.P."/>
            <person name="Wolfe K.H."/>
        </authorList>
    </citation>
    <scope>NUCLEOTIDE SEQUENCE [LARGE SCALE GENOMIC DNA]</scope>
    <source>
        <strain evidence="2 3">CBS2947</strain>
    </source>
</reference>
<protein>
    <submittedName>
        <fullName evidence="2">Uncharacterized protein</fullName>
    </submittedName>
</protein>
<feature type="compositionally biased region" description="Polar residues" evidence="1">
    <location>
        <begin position="212"/>
        <end position="222"/>
    </location>
</feature>
<dbReference type="EMBL" id="CP059272">
    <property type="protein sequence ID" value="QLQ81397.1"/>
    <property type="molecule type" value="Genomic_DNA"/>
</dbReference>
<accession>A0A7H9HX77</accession>
<name>A0A7H9HX77_9SACH</name>
<dbReference type="OrthoDB" id="4036231at2759"/>
<gene>
    <name evidence="2" type="ORF">HG537_0F01580</name>
</gene>
<sequence length="324" mass="36369">MPRKFLGQKIERDVDFLRPSSVMLTVDDLRNIPPIPVDPNEEGRTSRISRKFGGTIKLKKRLESVPELFLHDLKKKPTRSRAALKRVKPRRDFLPTLKEDDSLFGELDKVFVSKPIVMPVMTSRTFSQHNKSPSGSELLFDEIISAYSGERRAPKLLDAEIDRVLAHLNHKPLAKKPTTTALPKIYDSDSLHPISPVLEPESPAMVEKISSPEYTGSSSDHWSSGDEFSDISGPDGDNYVTAINSLRSTNCSSTSVEATSTNHRIQPVKLRRTRITPTKLFLQDIHFQDSQISEPSDMQLLREKIESIDIASSTSSIYSESGTR</sequence>
<evidence type="ECO:0000313" key="2">
    <source>
        <dbReference type="EMBL" id="QLQ81397.1"/>
    </source>
</evidence>
<evidence type="ECO:0000313" key="3">
    <source>
        <dbReference type="Proteomes" id="UP000510647"/>
    </source>
</evidence>
<dbReference type="AlphaFoldDB" id="A0A7H9HX77"/>
<dbReference type="Proteomes" id="UP000510647">
    <property type="component" value="Chromosome 6"/>
</dbReference>
<organism evidence="2 3">
    <name type="scientific">Torulaspora globosa</name>
    <dbReference type="NCBI Taxonomy" id="48254"/>
    <lineage>
        <taxon>Eukaryota</taxon>
        <taxon>Fungi</taxon>
        <taxon>Dikarya</taxon>
        <taxon>Ascomycota</taxon>
        <taxon>Saccharomycotina</taxon>
        <taxon>Saccharomycetes</taxon>
        <taxon>Saccharomycetales</taxon>
        <taxon>Saccharomycetaceae</taxon>
        <taxon>Torulaspora</taxon>
    </lineage>
</organism>
<keyword evidence="3" id="KW-1185">Reference proteome</keyword>
<proteinExistence type="predicted"/>
<evidence type="ECO:0000256" key="1">
    <source>
        <dbReference type="SAM" id="MobiDB-lite"/>
    </source>
</evidence>
<feature type="region of interest" description="Disordered" evidence="1">
    <location>
        <begin position="212"/>
        <end position="234"/>
    </location>
</feature>